<dbReference type="Gene3D" id="3.30.710.10">
    <property type="entry name" value="Potassium Channel Kv1.1, Chain A"/>
    <property type="match status" value="1"/>
</dbReference>
<reference evidence="4" key="1">
    <citation type="submission" date="2011-07" db="EMBL/GenBank/DDBJ databases">
        <authorList>
            <consortium name="Caenorhabditis brenneri Sequencing and Analysis Consortium"/>
            <person name="Wilson R.K."/>
        </authorList>
    </citation>
    <scope>NUCLEOTIDE SEQUENCE [LARGE SCALE GENOMIC DNA]</scope>
    <source>
        <strain evidence="4">PB2801</strain>
    </source>
</reference>
<feature type="domain" description="BTB" evidence="2">
    <location>
        <begin position="52"/>
        <end position="118"/>
    </location>
</feature>
<evidence type="ECO:0000256" key="1">
    <source>
        <dbReference type="SAM" id="MobiDB-lite"/>
    </source>
</evidence>
<evidence type="ECO:0000313" key="3">
    <source>
        <dbReference type="EMBL" id="EGT44409.1"/>
    </source>
</evidence>
<dbReference type="PANTHER" id="PTHR22743">
    <property type="entry name" value="MEPRIN/TRAF-LIKE MATH FAMILY-C.ELEGANS"/>
    <property type="match status" value="1"/>
</dbReference>
<dbReference type="PANTHER" id="PTHR22743:SF165">
    <property type="entry name" value="BTB AND MATH DOMAIN CONTAINING-RELATED"/>
    <property type="match status" value="1"/>
</dbReference>
<dbReference type="HOGENOM" id="CLU_710233_0_0_1"/>
<organism evidence="4">
    <name type="scientific">Caenorhabditis brenneri</name>
    <name type="common">Nematode worm</name>
    <dbReference type="NCBI Taxonomy" id="135651"/>
    <lineage>
        <taxon>Eukaryota</taxon>
        <taxon>Metazoa</taxon>
        <taxon>Ecdysozoa</taxon>
        <taxon>Nematoda</taxon>
        <taxon>Chromadorea</taxon>
        <taxon>Rhabditida</taxon>
        <taxon>Rhabditina</taxon>
        <taxon>Rhabditomorpha</taxon>
        <taxon>Rhabditoidea</taxon>
        <taxon>Rhabditidae</taxon>
        <taxon>Peloderinae</taxon>
        <taxon>Caenorhabditis</taxon>
    </lineage>
</organism>
<keyword evidence="4" id="KW-1185">Reference proteome</keyword>
<dbReference type="SUPFAM" id="SSF54695">
    <property type="entry name" value="POZ domain"/>
    <property type="match status" value="1"/>
</dbReference>
<feature type="compositionally biased region" description="Polar residues" evidence="1">
    <location>
        <begin position="346"/>
        <end position="389"/>
    </location>
</feature>
<dbReference type="SMART" id="SM00225">
    <property type="entry name" value="BTB"/>
    <property type="match status" value="1"/>
</dbReference>
<protein>
    <recommendedName>
        <fullName evidence="2">BTB domain-containing protein</fullName>
    </recommendedName>
</protein>
<dbReference type="OrthoDB" id="409824at2759"/>
<evidence type="ECO:0000259" key="2">
    <source>
        <dbReference type="PROSITE" id="PS50097"/>
    </source>
</evidence>
<proteinExistence type="predicted"/>
<dbReference type="EMBL" id="GL379813">
    <property type="protein sequence ID" value="EGT44409.1"/>
    <property type="molecule type" value="Genomic_DNA"/>
</dbReference>
<accession>G0MV07</accession>
<dbReference type="Proteomes" id="UP000008068">
    <property type="component" value="Unassembled WGS sequence"/>
</dbReference>
<dbReference type="Pfam" id="PF00651">
    <property type="entry name" value="BTB"/>
    <property type="match status" value="1"/>
</dbReference>
<name>G0MV07_CAEBE</name>
<dbReference type="InterPro" id="IPR011333">
    <property type="entry name" value="SKP1/BTB/POZ_sf"/>
</dbReference>
<evidence type="ECO:0000313" key="4">
    <source>
        <dbReference type="Proteomes" id="UP000008068"/>
    </source>
</evidence>
<dbReference type="AlphaFoldDB" id="G0MV07"/>
<sequence>MNQEGSSHLLQNDDLVRYGFYAEQEDVESHENEEIDDGKLMRFDGIANALWWDVIIVAGGGEKFYVTKGHLAQHSQQFAEIFIAAEAVLANEGMKTNRNGIGLEDLDPVAFQAFLEVINGEPGLNDENVEGVLKIAKKYAAPTAKKNCELYLINDSKLHHLKKLNLAREYGLYDLREAVDMRHQGFFRLDFDDPEVEQKREQLQAKLVESTRRYNHACEQLKKQLALDMAIKNEEKRRNKKANGSCHVCGTVYGNGYQWGNVHGNGVGYVNQNVGVNQWGNGNGIPNGNGHQWGNGNGVSHVYQYRNGHTFQSGNGLGNGVGYGNQWRNGHGNQNGNGYQWGNGSANGAPNPSQAYGNPMGNGNSHQWRNGSANNASNSYPFCQGHSQH</sequence>
<dbReference type="InterPro" id="IPR052664">
    <property type="entry name" value="BTB-MATH_domain_protein"/>
</dbReference>
<dbReference type="InParanoid" id="G0MV07"/>
<feature type="region of interest" description="Disordered" evidence="1">
    <location>
        <begin position="325"/>
        <end position="389"/>
    </location>
</feature>
<gene>
    <name evidence="3" type="ORF">CAEBREN_02394</name>
</gene>
<dbReference type="InterPro" id="IPR000210">
    <property type="entry name" value="BTB/POZ_dom"/>
</dbReference>
<dbReference type="PROSITE" id="PS50097">
    <property type="entry name" value="BTB"/>
    <property type="match status" value="1"/>
</dbReference>